<dbReference type="PANTHER" id="PTHR14464">
    <property type="entry name" value="EXONUCLEASE V"/>
    <property type="match status" value="1"/>
</dbReference>
<accession>A0A238FRG2</accession>
<evidence type="ECO:0000256" key="2">
    <source>
        <dbReference type="SAM" id="MobiDB-lite"/>
    </source>
</evidence>
<dbReference type="Pfam" id="PF09810">
    <property type="entry name" value="Exo5"/>
    <property type="match status" value="2"/>
</dbReference>
<dbReference type="PANTHER" id="PTHR14464:SF4">
    <property type="entry name" value="EXONUCLEASE V"/>
    <property type="match status" value="1"/>
</dbReference>
<proteinExistence type="inferred from homology"/>
<feature type="compositionally biased region" description="Basic residues" evidence="2">
    <location>
        <begin position="302"/>
        <end position="316"/>
    </location>
</feature>
<dbReference type="AlphaFoldDB" id="A0A238FRG2"/>
<comment type="similarity">
    <text evidence="1">Belongs to the EXO5 family.</text>
</comment>
<organism evidence="3 4">
    <name type="scientific">Microbotryum intermedium</name>
    <dbReference type="NCBI Taxonomy" id="269621"/>
    <lineage>
        <taxon>Eukaryota</taxon>
        <taxon>Fungi</taxon>
        <taxon>Dikarya</taxon>
        <taxon>Basidiomycota</taxon>
        <taxon>Pucciniomycotina</taxon>
        <taxon>Microbotryomycetes</taxon>
        <taxon>Microbotryales</taxon>
        <taxon>Microbotryaceae</taxon>
        <taxon>Microbotryum</taxon>
    </lineage>
</organism>
<feature type="region of interest" description="Disordered" evidence="2">
    <location>
        <begin position="334"/>
        <end position="371"/>
    </location>
</feature>
<name>A0A238FRG2_9BASI</name>
<dbReference type="GO" id="GO:0045145">
    <property type="term" value="F:single-stranded DNA 5'-3' DNA exonuclease activity"/>
    <property type="evidence" value="ECO:0007669"/>
    <property type="project" value="InterPro"/>
</dbReference>
<feature type="compositionally biased region" description="Basic and acidic residues" evidence="2">
    <location>
        <begin position="14"/>
        <end position="23"/>
    </location>
</feature>
<evidence type="ECO:0000256" key="1">
    <source>
        <dbReference type="ARBA" id="ARBA00009797"/>
    </source>
</evidence>
<dbReference type="Proteomes" id="UP000198372">
    <property type="component" value="Unassembled WGS sequence"/>
</dbReference>
<feature type="compositionally biased region" description="Basic and acidic residues" evidence="2">
    <location>
        <begin position="704"/>
        <end position="726"/>
    </location>
</feature>
<sequence>MTRDEVSDNAATHMMDDTQDDRMDTTSDYGDELAWHDQGIATQLDLIESSIAAAPLEATQPTTSSRRPRAIDTIEIEVGIDADQVQVEPQVHTVVDEAYEQALVEALDELDRGNEPSDARSLWERYRKRRGWGALSVTDLVGPSWCEYQHTYRLASKAYLPPLERPTEILSKSGATITIDRTRTVAREKILDGGKAVHLKIEKQVMGDIEPVKVDVAGKEEWWALRFLNTMVCLETLVRTGRTVSKMKVTKSRDQKLMFEIESQREIPVTGFVGDFLVFGVIDEVERREIKSKPAIEPKTPSKPHKPTTPRTKKIGAKVELDISQRNLEAFFKSPSSSKMVQDPSDVDSAEPSTSPAEVPANNEVPSSSWGYIMSDTKTRKTPTLPYEIESRASRLQLMLYHRLLTSLLLPPAPELLGTNASTLGAKPFDWPRLYAHLSLDPTAEFGTSFLESIEPILKSLSIPTFQPKTLGEVVVGLQSFGSMMSRASPGREMGGGCGFLEEGLEIHYVMREKGRRGGRKRGEKVERERRRREEGLGRAMRESWRELDRGGTAREVIEVEKETEMDRVEALQLARAVEISLSEWTTERSASASRLDGETEESQVEPTKHELPILPDVGLLSNSLGLPKVKEGALSDVMAMEVDQDASIETNPPMTTTAPLVEVEVGPRYNFRRRRNPSGTIVSEVVEKGMTASSPPSQALNHQSEDKERIEPLTKLSDRTPSIDRGEEEGEADVHLDEGTPIGTHHFLNEPSELDAWLGHVMGYWNGTREAQGVEIGQTNRCRNCEFEDDCEWLKMKSEVSQQDLLLQLRKEARLTPIAALDFIFQEAIVASREKRRKLELGMLN</sequence>
<gene>
    <name evidence="3" type="ORF">BQ2448_7830</name>
</gene>
<feature type="compositionally biased region" description="Basic and acidic residues" evidence="2">
    <location>
        <begin position="524"/>
        <end position="537"/>
    </location>
</feature>
<evidence type="ECO:0000313" key="4">
    <source>
        <dbReference type="Proteomes" id="UP000198372"/>
    </source>
</evidence>
<dbReference type="InterPro" id="IPR019190">
    <property type="entry name" value="EXOV"/>
</dbReference>
<dbReference type="OrthoDB" id="354769at2759"/>
<feature type="region of interest" description="Disordered" evidence="2">
    <location>
        <begin position="516"/>
        <end position="537"/>
    </location>
</feature>
<keyword evidence="4" id="KW-1185">Reference proteome</keyword>
<feature type="region of interest" description="Disordered" evidence="2">
    <location>
        <begin position="688"/>
        <end position="746"/>
    </location>
</feature>
<feature type="region of interest" description="Disordered" evidence="2">
    <location>
        <begin position="587"/>
        <end position="608"/>
    </location>
</feature>
<dbReference type="GO" id="GO:0005634">
    <property type="term" value="C:nucleus"/>
    <property type="evidence" value="ECO:0007669"/>
    <property type="project" value="TreeGrafter"/>
</dbReference>
<feature type="region of interest" description="Disordered" evidence="2">
    <location>
        <begin position="1"/>
        <end position="23"/>
    </location>
</feature>
<feature type="region of interest" description="Disordered" evidence="2">
    <location>
        <begin position="292"/>
        <end position="316"/>
    </location>
</feature>
<feature type="compositionally biased region" description="Polar residues" evidence="2">
    <location>
        <begin position="692"/>
        <end position="703"/>
    </location>
</feature>
<protein>
    <submittedName>
        <fullName evidence="3">BQ2448_7830 protein</fullName>
    </submittedName>
</protein>
<dbReference type="GO" id="GO:0005739">
    <property type="term" value="C:mitochondrion"/>
    <property type="evidence" value="ECO:0007669"/>
    <property type="project" value="TreeGrafter"/>
</dbReference>
<reference evidence="4" key="1">
    <citation type="submission" date="2016-09" db="EMBL/GenBank/DDBJ databases">
        <authorList>
            <person name="Jeantristanb JTB J.-T."/>
            <person name="Ricardo R."/>
        </authorList>
    </citation>
    <scope>NUCLEOTIDE SEQUENCE [LARGE SCALE GENOMIC DNA]</scope>
</reference>
<dbReference type="GO" id="GO:0036297">
    <property type="term" value="P:interstrand cross-link repair"/>
    <property type="evidence" value="ECO:0007669"/>
    <property type="project" value="TreeGrafter"/>
</dbReference>
<dbReference type="EMBL" id="FMSP01000023">
    <property type="protein sequence ID" value="SCV74801.1"/>
    <property type="molecule type" value="Genomic_DNA"/>
</dbReference>
<evidence type="ECO:0000313" key="3">
    <source>
        <dbReference type="EMBL" id="SCV74801.1"/>
    </source>
</evidence>